<keyword evidence="2" id="KW-1185">Reference proteome</keyword>
<dbReference type="EMBL" id="JBHLTG010000003">
    <property type="protein sequence ID" value="MFC0679446.1"/>
    <property type="molecule type" value="Genomic_DNA"/>
</dbReference>
<gene>
    <name evidence="1" type="ORF">ACFFGH_16540</name>
</gene>
<evidence type="ECO:0000313" key="1">
    <source>
        <dbReference type="EMBL" id="MFC0679446.1"/>
    </source>
</evidence>
<comment type="caution">
    <text evidence="1">The sequence shown here is derived from an EMBL/GenBank/DDBJ whole genome shotgun (WGS) entry which is preliminary data.</text>
</comment>
<proteinExistence type="predicted"/>
<dbReference type="RefSeq" id="WP_386670194.1">
    <property type="nucleotide sequence ID" value="NZ_JBHLTG010000003.1"/>
</dbReference>
<name>A0ABV6RR51_9GAMM</name>
<evidence type="ECO:0000313" key="2">
    <source>
        <dbReference type="Proteomes" id="UP001589896"/>
    </source>
</evidence>
<accession>A0ABV6RR51</accession>
<dbReference type="Proteomes" id="UP001589896">
    <property type="component" value="Unassembled WGS sequence"/>
</dbReference>
<reference evidence="1 2" key="1">
    <citation type="submission" date="2024-09" db="EMBL/GenBank/DDBJ databases">
        <authorList>
            <person name="Sun Q."/>
            <person name="Mori K."/>
        </authorList>
    </citation>
    <scope>NUCLEOTIDE SEQUENCE [LARGE SCALE GENOMIC DNA]</scope>
    <source>
        <strain evidence="1 2">KCTC 23076</strain>
    </source>
</reference>
<sequence>MSVALMNCLSEMELIDVPWPEPKWNVQPDAEETPIEGLQWRYQWAVYVRPGLLEALRDYLRSIPRDDFGVALRLKLWRELALAEGEQFFEAQLVKHQFDPSWAQDLAFVRRERQVELSASQWRYCCWAGIRRRATVAQRQRARMPLPFARRFTRSYVVASARLPLVAGAVPCPLSRRCPRVRSANSLLLI</sequence>
<protein>
    <submittedName>
        <fullName evidence="1">Uncharacterized protein</fullName>
    </submittedName>
</protein>
<organism evidence="1 2">
    <name type="scientific">Lysobacter korlensis</name>
    <dbReference type="NCBI Taxonomy" id="553636"/>
    <lineage>
        <taxon>Bacteria</taxon>
        <taxon>Pseudomonadati</taxon>
        <taxon>Pseudomonadota</taxon>
        <taxon>Gammaproteobacteria</taxon>
        <taxon>Lysobacterales</taxon>
        <taxon>Lysobacteraceae</taxon>
        <taxon>Lysobacter</taxon>
    </lineage>
</organism>